<dbReference type="PANTHER" id="PTHR35040:SF7">
    <property type="entry name" value="FIBRONECTIN TYPE-III DOMAIN-CONTAINING PROTEIN-RELATED"/>
    <property type="match status" value="1"/>
</dbReference>
<accession>A0A3M7LX43</accession>
<dbReference type="PANTHER" id="PTHR35040">
    <property type="match status" value="1"/>
</dbReference>
<sequence length="267" mass="29749">MQTSRTVSINQKMSILLPLYVYPSAGAWDPLYAAAKAYRDVDFRVILNPCSGPCMGSLPDQVYLDEIPKLHSHPNIHTLGYVATNYTDKPLESVLAEIDTYASWPTVTNSSNMRVEGIFLDETPSSYDPDAYAYLETAGRAIRNSSVFADRFVVHNPGLISPTLLSSPTVLQNSFLNLTDLTIIYEETFNNWLDKGVSGPLQANKLRRKNLAVLLHSLPDVTDEVLDFVVQQVENAADWVFLTNSTDNYYHDFSPMFDSLVKAVNAG</sequence>
<dbReference type="InterPro" id="IPR021986">
    <property type="entry name" value="Spherulin4"/>
</dbReference>
<reference evidence="1 2" key="1">
    <citation type="journal article" date="2014" name="PLoS ONE">
        <title>De novo Genome Assembly of the Fungal Plant Pathogen Pyrenophora semeniperda.</title>
        <authorList>
            <person name="Soliai M.M."/>
            <person name="Meyer S.E."/>
            <person name="Udall J.A."/>
            <person name="Elzinga D.E."/>
            <person name="Hermansen R.A."/>
            <person name="Bodily P.M."/>
            <person name="Hart A.A."/>
            <person name="Coleman C.E."/>
        </authorList>
    </citation>
    <scope>NUCLEOTIDE SEQUENCE [LARGE SCALE GENOMIC DNA]</scope>
    <source>
        <strain evidence="1 2">CCB06</strain>
        <tissue evidence="1">Mycelium</tissue>
    </source>
</reference>
<dbReference type="Pfam" id="PF12138">
    <property type="entry name" value="Spherulin4"/>
    <property type="match status" value="1"/>
</dbReference>
<name>A0A3M7LX43_9PLEO</name>
<keyword evidence="2" id="KW-1185">Reference proteome</keyword>
<protein>
    <submittedName>
        <fullName evidence="1">Spherulation-specific family 4</fullName>
    </submittedName>
</protein>
<organism evidence="1 2">
    <name type="scientific">Pyrenophora seminiperda CCB06</name>
    <dbReference type="NCBI Taxonomy" id="1302712"/>
    <lineage>
        <taxon>Eukaryota</taxon>
        <taxon>Fungi</taxon>
        <taxon>Dikarya</taxon>
        <taxon>Ascomycota</taxon>
        <taxon>Pezizomycotina</taxon>
        <taxon>Dothideomycetes</taxon>
        <taxon>Pleosporomycetidae</taxon>
        <taxon>Pleosporales</taxon>
        <taxon>Pleosporineae</taxon>
        <taxon>Pleosporaceae</taxon>
        <taxon>Pyrenophora</taxon>
    </lineage>
</organism>
<dbReference type="Proteomes" id="UP000265663">
    <property type="component" value="Unassembled WGS sequence"/>
</dbReference>
<dbReference type="OrthoDB" id="5342184at2759"/>
<gene>
    <name evidence="1" type="ORF">GMOD_00002176</name>
</gene>
<proteinExistence type="predicted"/>
<evidence type="ECO:0000313" key="2">
    <source>
        <dbReference type="Proteomes" id="UP000265663"/>
    </source>
</evidence>
<evidence type="ECO:0000313" key="1">
    <source>
        <dbReference type="EMBL" id="RMZ66808.1"/>
    </source>
</evidence>
<dbReference type="EMBL" id="KE747809">
    <property type="protein sequence ID" value="RMZ66808.1"/>
    <property type="molecule type" value="Genomic_DNA"/>
</dbReference>
<dbReference type="AlphaFoldDB" id="A0A3M7LX43"/>